<dbReference type="Proteomes" id="UP000321425">
    <property type="component" value="Unassembled WGS sequence"/>
</dbReference>
<dbReference type="STRING" id="426703.SAMN04488100_11428"/>
<accession>A0A1H7TUQ4</accession>
<evidence type="ECO:0000313" key="1">
    <source>
        <dbReference type="EMBL" id="GEK88605.1"/>
    </source>
</evidence>
<sequence>MHGSKMMNKTISPNDVVGLYVSYLDGTGGKRRPVLILKTYKEELSFFRLTSQYESKSSKIRKQYYPIKHWKEAGLKKPSWIDVGSVLKVNRTHLDSVTKIGALDTDDIDGLAQFIKKIDYHK</sequence>
<evidence type="ECO:0000313" key="2">
    <source>
        <dbReference type="EMBL" id="SEL88471.1"/>
    </source>
</evidence>
<name>A0A1H7TUQ4_9LACT</name>
<dbReference type="InterPro" id="IPR011067">
    <property type="entry name" value="Plasmid_toxin/cell-grow_inhib"/>
</dbReference>
<dbReference type="Gene3D" id="2.30.30.110">
    <property type="match status" value="1"/>
</dbReference>
<organism evidence="2 3">
    <name type="scientific">Alkalibacterium putridalgicola</name>
    <dbReference type="NCBI Taxonomy" id="426703"/>
    <lineage>
        <taxon>Bacteria</taxon>
        <taxon>Bacillati</taxon>
        <taxon>Bacillota</taxon>
        <taxon>Bacilli</taxon>
        <taxon>Lactobacillales</taxon>
        <taxon>Carnobacteriaceae</taxon>
        <taxon>Alkalibacterium</taxon>
    </lineage>
</organism>
<reference evidence="1 4" key="2">
    <citation type="submission" date="2019-07" db="EMBL/GenBank/DDBJ databases">
        <title>Whole genome shotgun sequence of Alkalibacterium putridalgicola NBRC 103243.</title>
        <authorList>
            <person name="Hosoyama A."/>
            <person name="Uohara A."/>
            <person name="Ohji S."/>
            <person name="Ichikawa N."/>
        </authorList>
    </citation>
    <scope>NUCLEOTIDE SEQUENCE [LARGE SCALE GENOMIC DNA]</scope>
    <source>
        <strain evidence="1 4">NBRC 103243</strain>
    </source>
</reference>
<proteinExistence type="predicted"/>
<reference evidence="2 3" key="1">
    <citation type="submission" date="2016-10" db="EMBL/GenBank/DDBJ databases">
        <authorList>
            <person name="de Groot N.N."/>
        </authorList>
    </citation>
    <scope>NUCLEOTIDE SEQUENCE [LARGE SCALE GENOMIC DNA]</scope>
    <source>
        <strain evidence="2 3">DSM 19182</strain>
    </source>
</reference>
<protein>
    <submittedName>
        <fullName evidence="1">MazF family toxin-antitoxin system</fullName>
    </submittedName>
</protein>
<evidence type="ECO:0000313" key="3">
    <source>
        <dbReference type="Proteomes" id="UP000198548"/>
    </source>
</evidence>
<gene>
    <name evidence="1" type="ORF">APU01nite_06440</name>
    <name evidence="2" type="ORF">SAMN04488100_11428</name>
</gene>
<dbReference type="OrthoDB" id="2223833at2"/>
<keyword evidence="4" id="KW-1185">Reference proteome</keyword>
<dbReference type="EMBL" id="BJUX01000004">
    <property type="protein sequence ID" value="GEK88605.1"/>
    <property type="molecule type" value="Genomic_DNA"/>
</dbReference>
<dbReference type="Proteomes" id="UP000198548">
    <property type="component" value="Unassembled WGS sequence"/>
</dbReference>
<dbReference type="EMBL" id="FOBL01000014">
    <property type="protein sequence ID" value="SEL88471.1"/>
    <property type="molecule type" value="Genomic_DNA"/>
</dbReference>
<evidence type="ECO:0000313" key="4">
    <source>
        <dbReference type="Proteomes" id="UP000321425"/>
    </source>
</evidence>
<dbReference type="AlphaFoldDB" id="A0A1H7TUQ4"/>
<dbReference type="RefSeq" id="WP_091488099.1">
    <property type="nucleotide sequence ID" value="NZ_BJUX01000004.1"/>
</dbReference>
<dbReference type="SUPFAM" id="SSF50118">
    <property type="entry name" value="Cell growth inhibitor/plasmid maintenance toxic component"/>
    <property type="match status" value="1"/>
</dbReference>